<evidence type="ECO:0000313" key="20">
    <source>
        <dbReference type="EMBL" id="PAU73470.1"/>
    </source>
</evidence>
<dbReference type="PROSITE" id="PS52016">
    <property type="entry name" value="TONB_DEPENDENT_REC_3"/>
    <property type="match status" value="1"/>
</dbReference>
<protein>
    <submittedName>
        <fullName evidence="20">TonB-dependent siderophore receptor</fullName>
    </submittedName>
</protein>
<evidence type="ECO:0000256" key="9">
    <source>
        <dbReference type="ARBA" id="ARBA00023065"/>
    </source>
</evidence>
<dbReference type="InterPro" id="IPR010105">
    <property type="entry name" value="TonB_sidphr_rcpt"/>
</dbReference>
<gene>
    <name evidence="20" type="ORF">CK497_02385</name>
</gene>
<reference evidence="20 21" key="1">
    <citation type="submission" date="2017-08" db="EMBL/GenBank/DDBJ databases">
        <title>Halomonas binhaiensis sp. nov., isolated from saline alkaline soil.</title>
        <authorList>
            <person name="Wang D."/>
            <person name="Zhang G."/>
        </authorList>
    </citation>
    <scope>NUCLEOTIDE SEQUENCE [LARGE SCALE GENOMIC DNA]</scope>
    <source>
        <strain evidence="20 21">WN018</strain>
    </source>
</reference>
<feature type="signal peptide" evidence="17">
    <location>
        <begin position="1"/>
        <end position="28"/>
    </location>
</feature>
<keyword evidence="12 20" id="KW-0675">Receptor</keyword>
<evidence type="ECO:0000256" key="17">
    <source>
        <dbReference type="SAM" id="SignalP"/>
    </source>
</evidence>
<dbReference type="InterPro" id="IPR039426">
    <property type="entry name" value="TonB-dep_rcpt-like"/>
</dbReference>
<name>A0ABX4HM44_9GAMM</name>
<feature type="domain" description="TonB-dependent receptor plug" evidence="19">
    <location>
        <begin position="79"/>
        <end position="186"/>
    </location>
</feature>
<comment type="caution">
    <text evidence="20">The sequence shown here is derived from an EMBL/GenBank/DDBJ whole genome shotgun (WGS) entry which is preliminary data.</text>
</comment>
<dbReference type="InterPro" id="IPR037066">
    <property type="entry name" value="Plug_dom_sf"/>
</dbReference>
<comment type="similarity">
    <text evidence="2 14 15">Belongs to the TonB-dependent receptor family.</text>
</comment>
<keyword evidence="6 14" id="KW-0812">Transmembrane</keyword>
<keyword evidence="9" id="KW-0406">Ion transport</keyword>
<dbReference type="PANTHER" id="PTHR32552">
    <property type="entry name" value="FERRICHROME IRON RECEPTOR-RELATED"/>
    <property type="match status" value="1"/>
</dbReference>
<keyword evidence="10 15" id="KW-0798">TonB box</keyword>
<evidence type="ECO:0000313" key="21">
    <source>
        <dbReference type="Proteomes" id="UP000218675"/>
    </source>
</evidence>
<dbReference type="Gene3D" id="2.170.130.10">
    <property type="entry name" value="TonB-dependent receptor, plug domain"/>
    <property type="match status" value="1"/>
</dbReference>
<dbReference type="Pfam" id="PF00593">
    <property type="entry name" value="TonB_dep_Rec_b-barrel"/>
    <property type="match status" value="1"/>
</dbReference>
<evidence type="ECO:0000256" key="11">
    <source>
        <dbReference type="ARBA" id="ARBA00023136"/>
    </source>
</evidence>
<evidence type="ECO:0000256" key="13">
    <source>
        <dbReference type="ARBA" id="ARBA00023237"/>
    </source>
</evidence>
<dbReference type="SUPFAM" id="SSF56935">
    <property type="entry name" value="Porins"/>
    <property type="match status" value="1"/>
</dbReference>
<evidence type="ECO:0000256" key="14">
    <source>
        <dbReference type="PROSITE-ProRule" id="PRU01360"/>
    </source>
</evidence>
<dbReference type="EMBL" id="NSKA01000001">
    <property type="protein sequence ID" value="PAU73470.1"/>
    <property type="molecule type" value="Genomic_DNA"/>
</dbReference>
<evidence type="ECO:0000256" key="16">
    <source>
        <dbReference type="SAM" id="MobiDB-lite"/>
    </source>
</evidence>
<sequence>MHQPYLGKRWLTVAIAVAAYSTSTTVLAQNADQSTLDSNTSNTLPTLQVTGDKVSNALLPTEGYTVGTSLSATKTDTPLMETAQSVSVVTREQIGDQSAKSVQQALRYTPGVFTGTRNGVGGRVDFINMRGFGGVGSIDNIYFDGLKMASDVSGYNSLQIDPYFLERIDVFKGPTSVLYGQSYPGGLVGLTSKRPLFSPSHEIQLETGSHNTRTARFDVSGPIGENQQVAYRLVGLASGSDSQFDHVENERYTIAPSLTFLPIDATSLTVMAYLQHEPNRGYFGWTPADGTVRDYNGRRISNNFFDGEPDVNGFERYQRLIGYQLEHQFSDQWQARQNFRYTSSNIDYDSIYSSSYVGDSNLLNRRAARADESMHAYHVDNQLQGDFTTGSLEHTLLAGVDYQYQRNSGEWQFGSASPLDAFNPQYGNTQITYAAPTNFINKVEQTGVYLQDQISFNRWRFNLSGRQDWADTSTAYTNLGMSSESDNEKFTSRASLLYAFDNGISPYVSYSESFQAASATRTDASGNTLDPSEASQYETGIKYQPPGSNDQYTAALYHLEQENVSEAIPNTSFYESIGKVRSRGLELSAILRPTEQLSLLANYTYTDMEYVETNDETQGNTPYAVPRHMASAWSKYEFTKGALNGLGIGAGVRYNDSTWGDETNTFQVDGYTLVDAMLEYDLGALSSDLEGMDLQINANNLLDKEYTSSCSSFRICHFGEERNVTATISYRW</sequence>
<evidence type="ECO:0000256" key="15">
    <source>
        <dbReference type="RuleBase" id="RU003357"/>
    </source>
</evidence>
<keyword evidence="21" id="KW-1185">Reference proteome</keyword>
<comment type="subcellular location">
    <subcellularLocation>
        <location evidence="1 14">Cell outer membrane</location>
        <topology evidence="1 14">Multi-pass membrane protein</topology>
    </subcellularLocation>
</comment>
<keyword evidence="8" id="KW-0408">Iron</keyword>
<keyword evidence="4 14" id="KW-1134">Transmembrane beta strand</keyword>
<evidence type="ECO:0000256" key="10">
    <source>
        <dbReference type="ARBA" id="ARBA00023077"/>
    </source>
</evidence>
<keyword evidence="5" id="KW-0410">Iron transport</keyword>
<keyword evidence="13 14" id="KW-0998">Cell outer membrane</keyword>
<evidence type="ECO:0000259" key="18">
    <source>
        <dbReference type="Pfam" id="PF00593"/>
    </source>
</evidence>
<dbReference type="RefSeq" id="WP_095602567.1">
    <property type="nucleotide sequence ID" value="NZ_NSKA01000001.1"/>
</dbReference>
<dbReference type="PANTHER" id="PTHR32552:SF68">
    <property type="entry name" value="FERRICHROME OUTER MEMBRANE TRANSPORTER_PHAGE RECEPTOR"/>
    <property type="match status" value="1"/>
</dbReference>
<dbReference type="InterPro" id="IPR036942">
    <property type="entry name" value="Beta-barrel_TonB_sf"/>
</dbReference>
<evidence type="ECO:0000256" key="6">
    <source>
        <dbReference type="ARBA" id="ARBA00022692"/>
    </source>
</evidence>
<keyword evidence="11 14" id="KW-0472">Membrane</keyword>
<evidence type="ECO:0000256" key="4">
    <source>
        <dbReference type="ARBA" id="ARBA00022452"/>
    </source>
</evidence>
<dbReference type="Proteomes" id="UP000218675">
    <property type="component" value="Unassembled WGS sequence"/>
</dbReference>
<feature type="region of interest" description="Disordered" evidence="16">
    <location>
        <begin position="520"/>
        <end position="545"/>
    </location>
</feature>
<evidence type="ECO:0000256" key="2">
    <source>
        <dbReference type="ARBA" id="ARBA00009810"/>
    </source>
</evidence>
<evidence type="ECO:0000256" key="1">
    <source>
        <dbReference type="ARBA" id="ARBA00004571"/>
    </source>
</evidence>
<keyword evidence="3 14" id="KW-0813">Transport</keyword>
<evidence type="ECO:0000256" key="12">
    <source>
        <dbReference type="ARBA" id="ARBA00023170"/>
    </source>
</evidence>
<evidence type="ECO:0000256" key="5">
    <source>
        <dbReference type="ARBA" id="ARBA00022496"/>
    </source>
</evidence>
<evidence type="ECO:0000256" key="8">
    <source>
        <dbReference type="ARBA" id="ARBA00023004"/>
    </source>
</evidence>
<feature type="compositionally biased region" description="Polar residues" evidence="16">
    <location>
        <begin position="520"/>
        <end position="538"/>
    </location>
</feature>
<keyword evidence="7 17" id="KW-0732">Signal</keyword>
<dbReference type="InterPro" id="IPR012910">
    <property type="entry name" value="Plug_dom"/>
</dbReference>
<feature type="domain" description="TonB-dependent receptor-like beta-barrel" evidence="18">
    <location>
        <begin position="274"/>
        <end position="701"/>
    </location>
</feature>
<dbReference type="NCBIfam" id="TIGR01783">
    <property type="entry name" value="TonB-siderophor"/>
    <property type="match status" value="1"/>
</dbReference>
<evidence type="ECO:0000256" key="3">
    <source>
        <dbReference type="ARBA" id="ARBA00022448"/>
    </source>
</evidence>
<dbReference type="Pfam" id="PF07715">
    <property type="entry name" value="Plug"/>
    <property type="match status" value="1"/>
</dbReference>
<accession>A0ABX4HM44</accession>
<evidence type="ECO:0000256" key="7">
    <source>
        <dbReference type="ARBA" id="ARBA00022729"/>
    </source>
</evidence>
<dbReference type="Gene3D" id="2.40.170.20">
    <property type="entry name" value="TonB-dependent receptor, beta-barrel domain"/>
    <property type="match status" value="1"/>
</dbReference>
<dbReference type="CDD" id="cd01347">
    <property type="entry name" value="ligand_gated_channel"/>
    <property type="match status" value="1"/>
</dbReference>
<organism evidence="20 21">
    <name type="scientific">Vreelandella alkaliphila</name>
    <dbReference type="NCBI Taxonomy" id="272774"/>
    <lineage>
        <taxon>Bacteria</taxon>
        <taxon>Pseudomonadati</taxon>
        <taxon>Pseudomonadota</taxon>
        <taxon>Gammaproteobacteria</taxon>
        <taxon>Oceanospirillales</taxon>
        <taxon>Halomonadaceae</taxon>
        <taxon>Vreelandella</taxon>
    </lineage>
</organism>
<proteinExistence type="inferred from homology"/>
<dbReference type="InterPro" id="IPR000531">
    <property type="entry name" value="Beta-barrel_TonB"/>
</dbReference>
<evidence type="ECO:0000259" key="19">
    <source>
        <dbReference type="Pfam" id="PF07715"/>
    </source>
</evidence>
<feature type="chain" id="PRO_5047348077" evidence="17">
    <location>
        <begin position="29"/>
        <end position="732"/>
    </location>
</feature>